<dbReference type="Pfam" id="PF04751">
    <property type="entry name" value="DarP"/>
    <property type="match status" value="1"/>
</dbReference>
<protein>
    <recommendedName>
        <fullName evidence="5">Dual-action ribosomal maturation protein DarP</fullName>
    </recommendedName>
    <alternativeName>
        <fullName evidence="5">Large ribosomal subunit assembly factor DarP</fullName>
    </alternativeName>
</protein>
<dbReference type="CDD" id="cd16331">
    <property type="entry name" value="YjgA-like"/>
    <property type="match status" value="1"/>
</dbReference>
<evidence type="ECO:0000256" key="1">
    <source>
        <dbReference type="ARBA" id="ARBA00022490"/>
    </source>
</evidence>
<keyword evidence="4 5" id="KW-0694">RNA-binding</keyword>
<comment type="function">
    <text evidence="5">Member of a network of 50S ribosomal subunit biogenesis factors which assembles along the 30S-50S interface, preventing incorrect 23S rRNA structures from forming. Promotes peptidyl transferase center (PTC) maturation.</text>
</comment>
<dbReference type="PIRSF" id="PIRSF016183">
    <property type="entry name" value="UCP016183"/>
    <property type="match status" value="1"/>
</dbReference>
<dbReference type="AlphaFoldDB" id="A0A5Q2Q9N6"/>
<dbReference type="PANTHER" id="PTHR38101:SF1">
    <property type="entry name" value="UPF0307 PROTEIN YJGA"/>
    <property type="match status" value="1"/>
</dbReference>
<dbReference type="SUPFAM" id="SSF158710">
    <property type="entry name" value="PSPTO4464-like"/>
    <property type="match status" value="1"/>
</dbReference>
<dbReference type="GO" id="GO:0043022">
    <property type="term" value="F:ribosome binding"/>
    <property type="evidence" value="ECO:0007669"/>
    <property type="project" value="UniProtKB-UniRule"/>
</dbReference>
<dbReference type="Gene3D" id="1.10.60.30">
    <property type="entry name" value="PSPTO4464-like domains"/>
    <property type="match status" value="2"/>
</dbReference>
<comment type="subcellular location">
    <subcellularLocation>
        <location evidence="5">Cytoplasm</location>
    </subcellularLocation>
    <text evidence="5">Associates with late stage pre-50S ribosomal subunits.</text>
</comment>
<evidence type="ECO:0000313" key="6">
    <source>
        <dbReference type="EMBL" id="QGG80988.1"/>
    </source>
</evidence>
<keyword evidence="2 5" id="KW-0690">Ribosome biogenesis</keyword>
<dbReference type="Proteomes" id="UP000388235">
    <property type="component" value="Chromosome"/>
</dbReference>
<dbReference type="EMBL" id="CP045871">
    <property type="protein sequence ID" value="QGG80988.1"/>
    <property type="molecule type" value="Genomic_DNA"/>
</dbReference>
<gene>
    <name evidence="5" type="primary">darP</name>
    <name evidence="6" type="ORF">GH975_10580</name>
</gene>
<name>A0A5Q2Q9N6_9GAMM</name>
<dbReference type="HAMAP" id="MF_00765">
    <property type="entry name" value="DarP"/>
    <property type="match status" value="1"/>
</dbReference>
<dbReference type="GO" id="GO:0005829">
    <property type="term" value="C:cytosol"/>
    <property type="evidence" value="ECO:0007669"/>
    <property type="project" value="TreeGrafter"/>
</dbReference>
<comment type="similarity">
    <text evidence="5">Belongs to the DarP family.</text>
</comment>
<sequence>MTDDSLEDFDDRPSKSELKREMHDLQAIAHQLVDLTPTQMAKVPMPEVLLVGVKDAQRFKKEAKRRQMQYLGKVMRRLDPEPIKAALAEFDAASAESINRMRGLEQWRERLIAEDRVLTEFLDRYPHVDAQPLRQLVRNARANKSGAARALYRFIRDQIQ</sequence>
<evidence type="ECO:0000256" key="3">
    <source>
        <dbReference type="ARBA" id="ARBA00022730"/>
    </source>
</evidence>
<evidence type="ECO:0000256" key="5">
    <source>
        <dbReference type="HAMAP-Rule" id="MF_00765"/>
    </source>
</evidence>
<accession>A0A5Q2Q9N6</accession>
<reference evidence="6 7" key="1">
    <citation type="submission" date="2019-11" db="EMBL/GenBank/DDBJ databases">
        <authorList>
            <person name="Khan S.A."/>
            <person name="Jeon C.O."/>
            <person name="Chun B.H."/>
        </authorList>
    </citation>
    <scope>NUCLEOTIDE SEQUENCE [LARGE SCALE GENOMIC DNA]</scope>
    <source>
        <strain evidence="6 7">IMCC 1097</strain>
    </source>
</reference>
<evidence type="ECO:0000313" key="7">
    <source>
        <dbReference type="Proteomes" id="UP000388235"/>
    </source>
</evidence>
<dbReference type="GO" id="GO:1902626">
    <property type="term" value="P:assembly of large subunit precursor of preribosome"/>
    <property type="evidence" value="ECO:0007669"/>
    <property type="project" value="UniProtKB-UniRule"/>
</dbReference>
<keyword evidence="7" id="KW-1185">Reference proteome</keyword>
<keyword evidence="3 5" id="KW-0699">rRNA-binding</keyword>
<dbReference type="RefSeq" id="WP_153714491.1">
    <property type="nucleotide sequence ID" value="NZ_CP045871.1"/>
</dbReference>
<proteinExistence type="inferred from homology"/>
<dbReference type="InterPro" id="IPR023153">
    <property type="entry name" value="DarP_sf"/>
</dbReference>
<dbReference type="GO" id="GO:0019843">
    <property type="term" value="F:rRNA binding"/>
    <property type="evidence" value="ECO:0007669"/>
    <property type="project" value="UniProtKB-UniRule"/>
</dbReference>
<dbReference type="PANTHER" id="PTHR38101">
    <property type="entry name" value="UPF0307 PROTEIN YJGA"/>
    <property type="match status" value="1"/>
</dbReference>
<keyword evidence="1 5" id="KW-0963">Cytoplasm</keyword>
<dbReference type="OrthoDB" id="5293604at2"/>
<organism evidence="6 7">
    <name type="scientific">Litorivicinus lipolyticus</name>
    <dbReference type="NCBI Taxonomy" id="418701"/>
    <lineage>
        <taxon>Bacteria</taxon>
        <taxon>Pseudomonadati</taxon>
        <taxon>Pseudomonadota</taxon>
        <taxon>Gammaproteobacteria</taxon>
        <taxon>Oceanospirillales</taxon>
        <taxon>Litorivicinaceae</taxon>
        <taxon>Litorivicinus</taxon>
    </lineage>
</organism>
<evidence type="ECO:0000256" key="2">
    <source>
        <dbReference type="ARBA" id="ARBA00022517"/>
    </source>
</evidence>
<dbReference type="NCBIfam" id="NF003593">
    <property type="entry name" value="PRK05255.1-1"/>
    <property type="match status" value="1"/>
</dbReference>
<dbReference type="KEGG" id="llp:GH975_10580"/>
<dbReference type="InterPro" id="IPR006839">
    <property type="entry name" value="DarP"/>
</dbReference>
<evidence type="ECO:0000256" key="4">
    <source>
        <dbReference type="ARBA" id="ARBA00022884"/>
    </source>
</evidence>